<dbReference type="InterPro" id="IPR027843">
    <property type="entry name" value="DUF4440"/>
</dbReference>
<dbReference type="Gene3D" id="3.10.450.50">
    <property type="match status" value="1"/>
</dbReference>
<accession>C6HU80</accession>
<dbReference type="InterPro" id="IPR032710">
    <property type="entry name" value="NTF2-like_dom_sf"/>
</dbReference>
<name>C6HU80_9BACT</name>
<protein>
    <recommendedName>
        <fullName evidence="1">DUF4440 domain-containing protein</fullName>
    </recommendedName>
</protein>
<dbReference type="EMBL" id="GG693853">
    <property type="protein sequence ID" value="EES53813.1"/>
    <property type="molecule type" value="Genomic_DNA"/>
</dbReference>
<evidence type="ECO:0000259" key="1">
    <source>
        <dbReference type="Pfam" id="PF14534"/>
    </source>
</evidence>
<dbReference type="AlphaFoldDB" id="C6HU80"/>
<evidence type="ECO:0000313" key="2">
    <source>
        <dbReference type="EMBL" id="EES53813.1"/>
    </source>
</evidence>
<evidence type="ECO:0000313" key="3">
    <source>
        <dbReference type="Proteomes" id="UP000009374"/>
    </source>
</evidence>
<organism evidence="2 3">
    <name type="scientific">Leptospirillum ferrodiazotrophum</name>
    <dbReference type="NCBI Taxonomy" id="412449"/>
    <lineage>
        <taxon>Bacteria</taxon>
        <taxon>Pseudomonadati</taxon>
        <taxon>Nitrospirota</taxon>
        <taxon>Nitrospiria</taxon>
        <taxon>Nitrospirales</taxon>
        <taxon>Nitrospiraceae</taxon>
        <taxon>Leptospirillum</taxon>
    </lineage>
</organism>
<reference evidence="2 3" key="1">
    <citation type="journal article" date="2009" name="Appl. Environ. Microbiol.">
        <title>Community genomic and proteomic analyses of chemoautotrophic iron-oxidizing "Leptospirillum rubarum" (Group II) and "Leptospirillum ferrodiazotrophum" (Group III) bacteria in acid mine drainage biofilms.</title>
        <authorList>
            <person name="Goltsman D.S."/>
            <person name="Denef V.J."/>
            <person name="Singer S.W."/>
            <person name="VerBerkmoes N.C."/>
            <person name="Lefsrud M."/>
            <person name="Mueller R.S."/>
            <person name="Dick G.J."/>
            <person name="Sun C.L."/>
            <person name="Wheeler K.E."/>
            <person name="Zemla A."/>
            <person name="Baker B.J."/>
            <person name="Hauser L."/>
            <person name="Land M."/>
            <person name="Shah M.B."/>
            <person name="Thelen M.P."/>
            <person name="Hettich R.L."/>
            <person name="Banfield J.F."/>
        </authorList>
    </citation>
    <scope>NUCLEOTIDE SEQUENCE [LARGE SCALE GENOMIC DNA]</scope>
</reference>
<dbReference type="Pfam" id="PF14534">
    <property type="entry name" value="DUF4440"/>
    <property type="match status" value="1"/>
</dbReference>
<sequence length="194" mass="22227">MISYCRCFLSPGSDDHPGIRNPALLVLGKFFLLISENLLAFVGVRFLQFGRRSLGRDYLLSLEKHIRQLEEELLSPEVRSSLERMEAVLAEDFLEIGLSGRIYAKKQVLQALLSEPEVHYEVMDFTMRPLAGEVLLVTYRTIRQEAPEDPQVQSLRSSIWKRIDDRWQMVFHQGTFAKGPTEGLMGRPGGFLQE</sequence>
<feature type="domain" description="DUF4440" evidence="1">
    <location>
        <begin position="66"/>
        <end position="169"/>
    </location>
</feature>
<dbReference type="SUPFAM" id="SSF54427">
    <property type="entry name" value="NTF2-like"/>
    <property type="match status" value="1"/>
</dbReference>
<dbReference type="Proteomes" id="UP000009374">
    <property type="component" value="Unassembled WGS sequence"/>
</dbReference>
<gene>
    <name evidence="2" type="ORF">UBAL3_48660026</name>
</gene>
<keyword evidence="3" id="KW-1185">Reference proteome</keyword>
<proteinExistence type="predicted"/>